<name>A0A9Q0G4J1_9ROSI</name>
<dbReference type="Gene3D" id="2.40.70.10">
    <property type="entry name" value="Acid Proteases"/>
    <property type="match status" value="2"/>
</dbReference>
<keyword evidence="6" id="KW-1185">Reference proteome</keyword>
<evidence type="ECO:0000256" key="3">
    <source>
        <dbReference type="SAM" id="SignalP"/>
    </source>
</evidence>
<dbReference type="InterPro" id="IPR033121">
    <property type="entry name" value="PEPTIDASE_A1"/>
</dbReference>
<comment type="caution">
    <text evidence="5">The sequence shown here is derived from an EMBL/GenBank/DDBJ whole genome shotgun (WGS) entry which is preliminary data.</text>
</comment>
<feature type="signal peptide" evidence="3">
    <location>
        <begin position="1"/>
        <end position="21"/>
    </location>
</feature>
<sequence length="431" mass="48570">MASSFSSFASLAFMFMFLVFSGSPSLIHVDAPNNTKLSLPSPSPSPSPSPIQFSLHHVSTLLAGKNIRPQHDRSTRRHYSSLQVTDAQGEYVVRVKLGFDTDLTAHLLFDTGSSLIWWQCKPCIVCYNQTDDFYDSEDPTISSSFEPVECDMCIPFGFDGKRNCTGGKCNFAYGYLDESKVQGVVGQEYVSDEDGGFQEYITFGCANNNIGKFAGTYSGNLGFGRDNDLSFLGQVEATRFSYCFHSKVERESTLYIESIPSFVDAHVGFDVPLIRNSQFYYVDFEGFSIDGVPVPINNHTWKRDEDGGYGVVLDTGTPITRLEQEAYIIFRDRFVKAIPNTKYHPVDGYDTCYRMLGWGLKYFPRVTLRFGKNKELDLTLAQMIIEPRQNVYCLAILPEPRRTILGSRLMRGTRFTYDVARETVRVVPQAC</sequence>
<accession>A0A9Q0G4J1</accession>
<dbReference type="GO" id="GO:0004190">
    <property type="term" value="F:aspartic-type endopeptidase activity"/>
    <property type="evidence" value="ECO:0007669"/>
    <property type="project" value="InterPro"/>
</dbReference>
<dbReference type="GO" id="GO:0006508">
    <property type="term" value="P:proteolysis"/>
    <property type="evidence" value="ECO:0007669"/>
    <property type="project" value="InterPro"/>
</dbReference>
<feature type="active site" evidence="2">
    <location>
        <position position="110"/>
    </location>
</feature>
<dbReference type="InterPro" id="IPR021109">
    <property type="entry name" value="Peptidase_aspartic_dom_sf"/>
</dbReference>
<proteinExistence type="inferred from homology"/>
<dbReference type="InterPro" id="IPR032861">
    <property type="entry name" value="TAXi_N"/>
</dbReference>
<reference evidence="5" key="2">
    <citation type="journal article" date="2023" name="Plants (Basel)">
        <title>Annotation of the Turnera subulata (Passifloraceae) Draft Genome Reveals the S-Locus Evolved after the Divergence of Turneroideae from Passifloroideae in a Stepwise Manner.</title>
        <authorList>
            <person name="Henning P.M."/>
            <person name="Roalson E.H."/>
            <person name="Mir W."/>
            <person name="McCubbin A.G."/>
            <person name="Shore J.S."/>
        </authorList>
    </citation>
    <scope>NUCLEOTIDE SEQUENCE</scope>
    <source>
        <strain evidence="5">F60SS</strain>
    </source>
</reference>
<dbReference type="Pfam" id="PF14543">
    <property type="entry name" value="TAXi_N"/>
    <property type="match status" value="1"/>
</dbReference>
<dbReference type="PANTHER" id="PTHR13683:SF679">
    <property type="entry name" value="ASPARTYL PROTEASE FAMILY PROTEIN 2"/>
    <property type="match status" value="1"/>
</dbReference>
<comment type="similarity">
    <text evidence="1">Belongs to the peptidase A1 family.</text>
</comment>
<gene>
    <name evidence="5" type="ORF">Tsubulata_039408</name>
</gene>
<evidence type="ECO:0000313" key="6">
    <source>
        <dbReference type="Proteomes" id="UP001141552"/>
    </source>
</evidence>
<dbReference type="Proteomes" id="UP001141552">
    <property type="component" value="Unassembled WGS sequence"/>
</dbReference>
<dbReference type="SUPFAM" id="SSF50630">
    <property type="entry name" value="Acid proteases"/>
    <property type="match status" value="1"/>
</dbReference>
<reference evidence="5" key="1">
    <citation type="submission" date="2022-02" db="EMBL/GenBank/DDBJ databases">
        <authorList>
            <person name="Henning P.M."/>
            <person name="McCubbin A.G."/>
            <person name="Shore J.S."/>
        </authorList>
    </citation>
    <scope>NUCLEOTIDE SEQUENCE</scope>
    <source>
        <strain evidence="5">F60SS</strain>
        <tissue evidence="5">Leaves</tissue>
    </source>
</reference>
<evidence type="ECO:0000256" key="2">
    <source>
        <dbReference type="PIRSR" id="PIRSR601461-1"/>
    </source>
</evidence>
<dbReference type="PROSITE" id="PS00141">
    <property type="entry name" value="ASP_PROTEASE"/>
    <property type="match status" value="1"/>
</dbReference>
<dbReference type="InterPro" id="IPR032799">
    <property type="entry name" value="TAXi_C"/>
</dbReference>
<dbReference type="Pfam" id="PF14541">
    <property type="entry name" value="TAXi_C"/>
    <property type="match status" value="1"/>
</dbReference>
<dbReference type="PROSITE" id="PS51767">
    <property type="entry name" value="PEPTIDASE_A1"/>
    <property type="match status" value="1"/>
</dbReference>
<evidence type="ECO:0000313" key="5">
    <source>
        <dbReference type="EMBL" id="KAJ4843295.1"/>
    </source>
</evidence>
<feature type="active site" evidence="2">
    <location>
        <position position="314"/>
    </location>
</feature>
<feature type="domain" description="Peptidase A1" evidence="4">
    <location>
        <begin position="91"/>
        <end position="427"/>
    </location>
</feature>
<dbReference type="InterPro" id="IPR001969">
    <property type="entry name" value="Aspartic_peptidase_AS"/>
</dbReference>
<keyword evidence="3" id="KW-0732">Signal</keyword>
<evidence type="ECO:0000259" key="4">
    <source>
        <dbReference type="PROSITE" id="PS51767"/>
    </source>
</evidence>
<dbReference type="OrthoDB" id="851873at2759"/>
<organism evidence="5 6">
    <name type="scientific">Turnera subulata</name>
    <dbReference type="NCBI Taxonomy" id="218843"/>
    <lineage>
        <taxon>Eukaryota</taxon>
        <taxon>Viridiplantae</taxon>
        <taxon>Streptophyta</taxon>
        <taxon>Embryophyta</taxon>
        <taxon>Tracheophyta</taxon>
        <taxon>Spermatophyta</taxon>
        <taxon>Magnoliopsida</taxon>
        <taxon>eudicotyledons</taxon>
        <taxon>Gunneridae</taxon>
        <taxon>Pentapetalae</taxon>
        <taxon>rosids</taxon>
        <taxon>fabids</taxon>
        <taxon>Malpighiales</taxon>
        <taxon>Passifloraceae</taxon>
        <taxon>Turnera</taxon>
    </lineage>
</organism>
<dbReference type="AlphaFoldDB" id="A0A9Q0G4J1"/>
<dbReference type="PANTHER" id="PTHR13683">
    <property type="entry name" value="ASPARTYL PROTEASES"/>
    <property type="match status" value="1"/>
</dbReference>
<feature type="chain" id="PRO_5040510854" description="Peptidase A1 domain-containing protein" evidence="3">
    <location>
        <begin position="22"/>
        <end position="431"/>
    </location>
</feature>
<protein>
    <recommendedName>
        <fullName evidence="4">Peptidase A1 domain-containing protein</fullName>
    </recommendedName>
</protein>
<dbReference type="EMBL" id="JAKUCV010002271">
    <property type="protein sequence ID" value="KAJ4843295.1"/>
    <property type="molecule type" value="Genomic_DNA"/>
</dbReference>
<dbReference type="InterPro" id="IPR001461">
    <property type="entry name" value="Aspartic_peptidase_A1"/>
</dbReference>
<evidence type="ECO:0000256" key="1">
    <source>
        <dbReference type="ARBA" id="ARBA00007447"/>
    </source>
</evidence>